<evidence type="ECO:0000313" key="2">
    <source>
        <dbReference type="EMBL" id="APF41199.1"/>
    </source>
</evidence>
<proteinExistence type="predicted"/>
<sequence length="107" mass="11180">MPTHRQHGRRRAATRTPAPVSLGRHWTNPPIKTGNPPRRSQHWALSAAAAGFIALTALPAAHAESGHLPMAVTASSSSAADTTQTTRPVTAEQDVAISFTSPVGPVC</sequence>
<feature type="compositionally biased region" description="Low complexity" evidence="1">
    <location>
        <begin position="72"/>
        <end position="86"/>
    </location>
</feature>
<reference evidence="2 3" key="1">
    <citation type="submission" date="2016-11" db="EMBL/GenBank/DDBJ databases">
        <title>Genome sequencing of Zhihengliuella aestuarii B18 antagonistic to Plasmodiophora brassicae.</title>
        <authorList>
            <person name="Luo Y."/>
        </authorList>
    </citation>
    <scope>NUCLEOTIDE SEQUENCE [LARGE SCALE GENOMIC DNA]</scope>
    <source>
        <strain evidence="2 3">B18</strain>
    </source>
</reference>
<accession>A0A1L2ZPY1</accession>
<dbReference type="Proteomes" id="UP000183530">
    <property type="component" value="Chromosome"/>
</dbReference>
<feature type="compositionally biased region" description="Basic residues" evidence="1">
    <location>
        <begin position="1"/>
        <end position="13"/>
    </location>
</feature>
<evidence type="ECO:0000313" key="3">
    <source>
        <dbReference type="Proteomes" id="UP000183530"/>
    </source>
</evidence>
<dbReference type="RefSeq" id="WP_071894668.1">
    <property type="nucleotide sequence ID" value="NZ_CP018135.1"/>
</dbReference>
<organism evidence="2 3">
    <name type="scientific">Neomicrococcus aestuarii</name>
    <dbReference type="NCBI Taxonomy" id="556325"/>
    <lineage>
        <taxon>Bacteria</taxon>
        <taxon>Bacillati</taxon>
        <taxon>Actinomycetota</taxon>
        <taxon>Actinomycetes</taxon>
        <taxon>Micrococcales</taxon>
        <taxon>Micrococcaceae</taxon>
        <taxon>Neomicrococcus</taxon>
    </lineage>
</organism>
<protein>
    <submittedName>
        <fullName evidence="2">Uncharacterized protein</fullName>
    </submittedName>
</protein>
<gene>
    <name evidence="2" type="ORF">BHE16_09600</name>
</gene>
<feature type="region of interest" description="Disordered" evidence="1">
    <location>
        <begin position="1"/>
        <end position="41"/>
    </location>
</feature>
<evidence type="ECO:0000256" key="1">
    <source>
        <dbReference type="SAM" id="MobiDB-lite"/>
    </source>
</evidence>
<dbReference type="KEGG" id="nae:BHE16_09600"/>
<keyword evidence="3" id="KW-1185">Reference proteome</keyword>
<name>A0A1L2ZPY1_9MICC</name>
<dbReference type="EMBL" id="CP018135">
    <property type="protein sequence ID" value="APF41199.1"/>
    <property type="molecule type" value="Genomic_DNA"/>
</dbReference>
<feature type="region of interest" description="Disordered" evidence="1">
    <location>
        <begin position="72"/>
        <end position="93"/>
    </location>
</feature>
<dbReference type="AlphaFoldDB" id="A0A1L2ZPY1"/>